<dbReference type="Proteomes" id="UP000638648">
    <property type="component" value="Unassembled WGS sequence"/>
</dbReference>
<gene>
    <name evidence="1" type="ORF">HEB94_008499</name>
</gene>
<name>A0A927N3H9_9ACTN</name>
<comment type="caution">
    <text evidence="1">The sequence shown here is derived from an EMBL/GenBank/DDBJ whole genome shotgun (WGS) entry which is preliminary data.</text>
</comment>
<dbReference type="InterPro" id="IPR021247">
    <property type="entry name" value="DUF2785"/>
</dbReference>
<protein>
    <recommendedName>
        <fullName evidence="3">DUF2785 domain-containing protein</fullName>
    </recommendedName>
</protein>
<accession>A0A927N3H9</accession>
<reference evidence="1" key="1">
    <citation type="submission" date="2020-10" db="EMBL/GenBank/DDBJ databases">
        <title>Sequencing the genomes of 1000 actinobacteria strains.</title>
        <authorList>
            <person name="Klenk H.-P."/>
        </authorList>
    </citation>
    <scope>NUCLEOTIDE SEQUENCE</scope>
    <source>
        <strain evidence="1">DSM 45354</strain>
    </source>
</reference>
<evidence type="ECO:0008006" key="3">
    <source>
        <dbReference type="Google" id="ProtNLM"/>
    </source>
</evidence>
<keyword evidence="2" id="KW-1185">Reference proteome</keyword>
<organism evidence="1 2">
    <name type="scientific">Actinopolymorpha pittospori</name>
    <dbReference type="NCBI Taxonomy" id="648752"/>
    <lineage>
        <taxon>Bacteria</taxon>
        <taxon>Bacillati</taxon>
        <taxon>Actinomycetota</taxon>
        <taxon>Actinomycetes</taxon>
        <taxon>Propionibacteriales</taxon>
        <taxon>Actinopolymorphaceae</taxon>
        <taxon>Actinopolymorpha</taxon>
    </lineage>
</organism>
<dbReference type="Pfam" id="PF10978">
    <property type="entry name" value="DUF2785"/>
    <property type="match status" value="1"/>
</dbReference>
<dbReference type="RefSeq" id="WP_192754826.1">
    <property type="nucleotide sequence ID" value="NZ_BAABJL010000176.1"/>
</dbReference>
<evidence type="ECO:0000313" key="2">
    <source>
        <dbReference type="Proteomes" id="UP000638648"/>
    </source>
</evidence>
<dbReference type="AlphaFoldDB" id="A0A927N3H9"/>
<evidence type="ECO:0000313" key="1">
    <source>
        <dbReference type="EMBL" id="MBE1611651.1"/>
    </source>
</evidence>
<sequence length="302" mass="32985">MGVRAAYWEQVRASGFRLPHDRPLDDLTAELVHMLGDVDPKVRDGIAYPVLAAWISEGVYDDLLAGFGDGVSEGLFNGLGEDGTDSVLRRSFSALLLAESVLRDQVARAVHSDAIFRWGDRAASWFVRERDLRGYVEGRGWAHAVAHGADLIAALARSEHFGKLELTVLLDVIADRLLTPTTHRLLHGEDDRLAFAVMTVLHRNRLGIDVLEPWVERLAASLVPPVVDEGTTAPAWPTPVAGNTAGFLRGLHLQLALGVRGQQTPQDVTLFGKPPQVRADLLLVLLRVLRAGQPAIFSTPSR</sequence>
<dbReference type="EMBL" id="JADBEM010000001">
    <property type="protein sequence ID" value="MBE1611651.1"/>
    <property type="molecule type" value="Genomic_DNA"/>
</dbReference>
<proteinExistence type="predicted"/>